<dbReference type="Gene3D" id="2.40.128.260">
    <property type="entry name" value="Type IV secretion system, VirB10/TraB/TrbI"/>
    <property type="match status" value="1"/>
</dbReference>
<dbReference type="OrthoDB" id="9807354at2"/>
<evidence type="ECO:0000313" key="10">
    <source>
        <dbReference type="Proteomes" id="UP000068382"/>
    </source>
</evidence>
<evidence type="ECO:0000256" key="8">
    <source>
        <dbReference type="SAM" id="Phobius"/>
    </source>
</evidence>
<protein>
    <submittedName>
        <fullName evidence="9">Type IV secretion system protein PtlG</fullName>
    </submittedName>
</protein>
<organism evidence="9 10">
    <name type="scientific">Tritonibacter horizontis</name>
    <dbReference type="NCBI Taxonomy" id="1768241"/>
    <lineage>
        <taxon>Bacteria</taxon>
        <taxon>Pseudomonadati</taxon>
        <taxon>Pseudomonadota</taxon>
        <taxon>Alphaproteobacteria</taxon>
        <taxon>Rhodobacterales</taxon>
        <taxon>Paracoccaceae</taxon>
        <taxon>Tritonibacter</taxon>
    </lineage>
</organism>
<evidence type="ECO:0000256" key="2">
    <source>
        <dbReference type="ARBA" id="ARBA00010265"/>
    </source>
</evidence>
<feature type="region of interest" description="Disordered" evidence="7">
    <location>
        <begin position="54"/>
        <end position="91"/>
    </location>
</feature>
<evidence type="ECO:0000256" key="7">
    <source>
        <dbReference type="SAM" id="MobiDB-lite"/>
    </source>
</evidence>
<dbReference type="PATRIC" id="fig|1768241.3.peg.3912"/>
<evidence type="ECO:0000256" key="3">
    <source>
        <dbReference type="ARBA" id="ARBA00022692"/>
    </source>
</evidence>
<dbReference type="EMBL" id="LPUY01000096">
    <property type="protein sequence ID" value="KUP91413.1"/>
    <property type="molecule type" value="Genomic_DNA"/>
</dbReference>
<dbReference type="Proteomes" id="UP000068382">
    <property type="component" value="Unassembled WGS sequence"/>
</dbReference>
<dbReference type="InterPro" id="IPR005498">
    <property type="entry name" value="T4SS_VirB10/TraB/TrbI"/>
</dbReference>
<name>A0A132BST4_9RHOB</name>
<feature type="transmembrane region" description="Helical" evidence="8">
    <location>
        <begin position="21"/>
        <end position="43"/>
    </location>
</feature>
<evidence type="ECO:0000313" key="9">
    <source>
        <dbReference type="EMBL" id="KUP91413.1"/>
    </source>
</evidence>
<dbReference type="AlphaFoldDB" id="A0A132BST4"/>
<reference evidence="9 10" key="1">
    <citation type="submission" date="2015-12" db="EMBL/GenBank/DDBJ databases">
        <title>Genome sequence of the marine Rhodobacteraceae strain O3.65, Candidatus Tritonibacter horizontis.</title>
        <authorList>
            <person name="Poehlein A."/>
            <person name="Giebel H.A."/>
            <person name="Voget S."/>
            <person name="Brinkhoff T."/>
        </authorList>
    </citation>
    <scope>NUCLEOTIDE SEQUENCE [LARGE SCALE GENOMIC DNA]</scope>
    <source>
        <strain evidence="9 10">O3.65</strain>
    </source>
</reference>
<keyword evidence="5 8" id="KW-0472">Membrane</keyword>
<dbReference type="RefSeq" id="WP_068247307.1">
    <property type="nucleotide sequence ID" value="NZ_LPUY01000096.1"/>
</dbReference>
<evidence type="ECO:0000256" key="1">
    <source>
        <dbReference type="ARBA" id="ARBA00004167"/>
    </source>
</evidence>
<feature type="coiled-coil region" evidence="6">
    <location>
        <begin position="93"/>
        <end position="127"/>
    </location>
</feature>
<keyword evidence="3 8" id="KW-0812">Transmembrane</keyword>
<dbReference type="Pfam" id="PF03743">
    <property type="entry name" value="TrbI"/>
    <property type="match status" value="1"/>
</dbReference>
<comment type="similarity">
    <text evidence="2">Belongs to the TrbI/VirB10 family.</text>
</comment>
<keyword evidence="10" id="KW-1185">Reference proteome</keyword>
<keyword evidence="4 8" id="KW-1133">Transmembrane helix</keyword>
<gene>
    <name evidence="9" type="primary">ptlG_1</name>
    <name evidence="9" type="ORF">TRIHO_37490</name>
</gene>
<comment type="subcellular location">
    <subcellularLocation>
        <location evidence="1">Membrane</location>
        <topology evidence="1">Single-pass membrane protein</topology>
    </subcellularLocation>
</comment>
<evidence type="ECO:0000256" key="6">
    <source>
        <dbReference type="SAM" id="Coils"/>
    </source>
</evidence>
<dbReference type="InterPro" id="IPR042217">
    <property type="entry name" value="T4SS_VirB10/TrbI"/>
</dbReference>
<proteinExistence type="inferred from homology"/>
<evidence type="ECO:0000256" key="4">
    <source>
        <dbReference type="ARBA" id="ARBA00022989"/>
    </source>
</evidence>
<comment type="caution">
    <text evidence="9">The sequence shown here is derived from an EMBL/GenBank/DDBJ whole genome shotgun (WGS) entry which is preliminary data.</text>
</comment>
<accession>A0A132BST4</accession>
<keyword evidence="6" id="KW-0175">Coiled coil</keyword>
<dbReference type="CDD" id="cd16429">
    <property type="entry name" value="VirB10"/>
    <property type="match status" value="1"/>
</dbReference>
<dbReference type="GO" id="GO:0016020">
    <property type="term" value="C:membrane"/>
    <property type="evidence" value="ECO:0007669"/>
    <property type="project" value="UniProtKB-SubCell"/>
</dbReference>
<evidence type="ECO:0000256" key="5">
    <source>
        <dbReference type="ARBA" id="ARBA00023136"/>
    </source>
</evidence>
<sequence>MSDEKTGEKEYSFAPKRRASLGLRLGLGALLLAGTAIIAYPLVQGSGITSAVETSKADDFQDQVDGDGFGRMTADAEPTEQRSEPRFDPGPIEDELAAQRQALEEQNAKLASDVVALQAQLARLAEAPAPDNSAELAEALRSVQEQNTALIAQMQSEMDTRLAEADLEAQKRIADEVAARARVADGRMEQLMEQMLGLQRQNDALQQQIDDGMSDALRAQTERDQLAAEEAARQAELDRRRAEAAALRNTQIRSEGVIFDAGGLTGSPASDPEREPAVGDAAARAFVLDGAQPVQVATAEVIANPSNTVLQGTLIQASLETAIESTLPGQITAIVNYPVWSFDQSRVLIPEGSRLFGTYNSNVSLGQARILVGWSRIVTPEGQSVQLAAFGADDQGRSGVTGSVNSRFGLRFGTAALLSIIGAGPAIAASEASSETGSEIAEDVAGSFSQATNAVIGEYATLPPVISVQPGAAISVIVDRDLEFY</sequence>